<dbReference type="GO" id="GO:0050660">
    <property type="term" value="F:flavin adenine dinucleotide binding"/>
    <property type="evidence" value="ECO:0007669"/>
    <property type="project" value="InterPro"/>
</dbReference>
<dbReference type="Pfam" id="PF02771">
    <property type="entry name" value="Acyl-CoA_dh_N"/>
    <property type="match status" value="1"/>
</dbReference>
<dbReference type="InterPro" id="IPR009100">
    <property type="entry name" value="AcylCoA_DH/oxidase_NM_dom_sf"/>
</dbReference>
<dbReference type="SUPFAM" id="SSF56645">
    <property type="entry name" value="Acyl-CoA dehydrogenase NM domain-like"/>
    <property type="match status" value="1"/>
</dbReference>
<comment type="caution">
    <text evidence="8">The sequence shown here is derived from an EMBL/GenBank/DDBJ whole genome shotgun (WGS) entry which is preliminary data.</text>
</comment>
<keyword evidence="4" id="KW-0274">FAD</keyword>
<reference evidence="8" key="1">
    <citation type="submission" date="2020-10" db="EMBL/GenBank/DDBJ databases">
        <title>Sequencing the genomes of 1000 actinobacteria strains.</title>
        <authorList>
            <person name="Klenk H.-P."/>
        </authorList>
    </citation>
    <scope>NUCLEOTIDE SEQUENCE</scope>
    <source>
        <strain evidence="8">DSM 46832</strain>
    </source>
</reference>
<evidence type="ECO:0000313" key="8">
    <source>
        <dbReference type="EMBL" id="MBE1489837.1"/>
    </source>
</evidence>
<evidence type="ECO:0000259" key="7">
    <source>
        <dbReference type="Pfam" id="PF02771"/>
    </source>
</evidence>
<dbReference type="Proteomes" id="UP000649753">
    <property type="component" value="Unassembled WGS sequence"/>
</dbReference>
<keyword evidence="3" id="KW-0285">Flavoprotein</keyword>
<comment type="similarity">
    <text evidence="2">Belongs to the acyl-CoA dehydrogenase family.</text>
</comment>
<gene>
    <name evidence="8" type="ORF">H4W31_005475</name>
</gene>
<sequence>MTNLRYDDTEEALRANLRAMLATHSPWTAVLARVAGTEEPYDRDLWDRLTGELGLGALAVPAELGGAGAGFREVAVVLEELGRAVAPVPYLGSVLATRALLSCDDPDLLGQLATENRGIALAVPFSAAPGVPVHPVAVWDGSALYGTVTTVADALAADLLLVPATDGLYVAQARAPGVAVAPVVSLDATRPLCDIVFAHAPARRIAGPDATARALTDALTAGAALLASEQVGVAQWCLDTTVGYLRERRQFGRPVGSFQALKHRLADVWVEITEARAVARYAADCLATGDPDTELAAALAQAHCAAVAVHAAQECVQLHGGIGFTWEHPAHLYLKRAKSAALAFGSADRHRSTVARLVDLPAPTPSVSG</sequence>
<keyword evidence="9" id="KW-1185">Reference proteome</keyword>
<organism evidence="8 9">
    <name type="scientific">Plantactinospora soyae</name>
    <dbReference type="NCBI Taxonomy" id="1544732"/>
    <lineage>
        <taxon>Bacteria</taxon>
        <taxon>Bacillati</taxon>
        <taxon>Actinomycetota</taxon>
        <taxon>Actinomycetes</taxon>
        <taxon>Micromonosporales</taxon>
        <taxon>Micromonosporaceae</taxon>
        <taxon>Plantactinospora</taxon>
    </lineage>
</organism>
<dbReference type="Gene3D" id="1.10.540.10">
    <property type="entry name" value="Acyl-CoA dehydrogenase/oxidase, N-terminal domain"/>
    <property type="match status" value="1"/>
</dbReference>
<evidence type="ECO:0000259" key="6">
    <source>
        <dbReference type="Pfam" id="PF00441"/>
    </source>
</evidence>
<dbReference type="InterPro" id="IPR009075">
    <property type="entry name" value="AcylCo_DH/oxidase_C"/>
</dbReference>
<name>A0A927M9Z4_9ACTN</name>
<dbReference type="Gene3D" id="1.20.140.10">
    <property type="entry name" value="Butyryl-CoA Dehydrogenase, subunit A, domain 3"/>
    <property type="match status" value="1"/>
</dbReference>
<accession>A0A927M9Z4</accession>
<evidence type="ECO:0000256" key="4">
    <source>
        <dbReference type="ARBA" id="ARBA00022827"/>
    </source>
</evidence>
<proteinExistence type="inferred from homology"/>
<evidence type="ECO:0000256" key="1">
    <source>
        <dbReference type="ARBA" id="ARBA00001974"/>
    </source>
</evidence>
<dbReference type="EMBL" id="JADBEB010000001">
    <property type="protein sequence ID" value="MBE1489837.1"/>
    <property type="molecule type" value="Genomic_DNA"/>
</dbReference>
<dbReference type="AlphaFoldDB" id="A0A927M9Z4"/>
<dbReference type="InterPro" id="IPR036250">
    <property type="entry name" value="AcylCo_DH-like_C"/>
</dbReference>
<evidence type="ECO:0000313" key="9">
    <source>
        <dbReference type="Proteomes" id="UP000649753"/>
    </source>
</evidence>
<dbReference type="InterPro" id="IPR013786">
    <property type="entry name" value="AcylCoA_DH/ox_N"/>
</dbReference>
<comment type="cofactor">
    <cofactor evidence="1">
        <name>FAD</name>
        <dbReference type="ChEBI" id="CHEBI:57692"/>
    </cofactor>
</comment>
<evidence type="ECO:0000256" key="5">
    <source>
        <dbReference type="ARBA" id="ARBA00023002"/>
    </source>
</evidence>
<keyword evidence="5" id="KW-0560">Oxidoreductase</keyword>
<dbReference type="SUPFAM" id="SSF47203">
    <property type="entry name" value="Acyl-CoA dehydrogenase C-terminal domain-like"/>
    <property type="match status" value="1"/>
</dbReference>
<feature type="domain" description="Acyl-CoA dehydrogenase/oxidase C-terminal" evidence="6">
    <location>
        <begin position="215"/>
        <end position="356"/>
    </location>
</feature>
<dbReference type="RefSeq" id="WP_192769232.1">
    <property type="nucleotide sequence ID" value="NZ_JADBEB010000001.1"/>
</dbReference>
<evidence type="ECO:0000256" key="2">
    <source>
        <dbReference type="ARBA" id="ARBA00009347"/>
    </source>
</evidence>
<dbReference type="PANTHER" id="PTHR43884:SF20">
    <property type="entry name" value="ACYL-COA DEHYDROGENASE FADE28"/>
    <property type="match status" value="1"/>
</dbReference>
<dbReference type="InterPro" id="IPR037069">
    <property type="entry name" value="AcylCoA_DH/ox_N_sf"/>
</dbReference>
<evidence type="ECO:0000256" key="3">
    <source>
        <dbReference type="ARBA" id="ARBA00022630"/>
    </source>
</evidence>
<protein>
    <submittedName>
        <fullName evidence="8">Alkylation response protein AidB-like acyl-CoA dehydrogenase</fullName>
    </submittedName>
</protein>
<dbReference type="PANTHER" id="PTHR43884">
    <property type="entry name" value="ACYL-COA DEHYDROGENASE"/>
    <property type="match status" value="1"/>
</dbReference>
<dbReference type="GO" id="GO:0003995">
    <property type="term" value="F:acyl-CoA dehydrogenase activity"/>
    <property type="evidence" value="ECO:0007669"/>
    <property type="project" value="TreeGrafter"/>
</dbReference>
<dbReference type="Pfam" id="PF00441">
    <property type="entry name" value="Acyl-CoA_dh_1"/>
    <property type="match status" value="1"/>
</dbReference>
<feature type="domain" description="Acyl-CoA dehydrogenase/oxidase N-terminal" evidence="7">
    <location>
        <begin position="8"/>
        <end position="91"/>
    </location>
</feature>